<feature type="active site" description="Proton donor" evidence="9">
    <location>
        <position position="135"/>
    </location>
</feature>
<dbReference type="SUPFAM" id="SSF51366">
    <property type="entry name" value="Ribulose-phoshate binding barrel"/>
    <property type="match status" value="1"/>
</dbReference>
<evidence type="ECO:0000256" key="9">
    <source>
        <dbReference type="HAMAP-Rule" id="MF_01014"/>
    </source>
</evidence>
<dbReference type="GO" id="GO:0005737">
    <property type="term" value="C:cytoplasm"/>
    <property type="evidence" value="ECO:0007669"/>
    <property type="project" value="UniProtKB-SubCell"/>
</dbReference>
<dbReference type="InterPro" id="IPR006062">
    <property type="entry name" value="His_biosynth"/>
</dbReference>
<proteinExistence type="inferred from homology"/>
<dbReference type="Pfam" id="PF00977">
    <property type="entry name" value="His_biosynth"/>
    <property type="match status" value="1"/>
</dbReference>
<evidence type="ECO:0000256" key="2">
    <source>
        <dbReference type="ARBA" id="ARBA00004496"/>
    </source>
</evidence>
<dbReference type="RefSeq" id="WP_320756340.1">
    <property type="nucleotide sequence ID" value="NZ_JAWNGC010000002.1"/>
</dbReference>
<keyword evidence="8 9" id="KW-0413">Isomerase</keyword>
<dbReference type="GO" id="GO:0000105">
    <property type="term" value="P:L-histidine biosynthetic process"/>
    <property type="evidence" value="ECO:0007669"/>
    <property type="project" value="UniProtKB-UniRule"/>
</dbReference>
<comment type="subcellular location">
    <subcellularLocation>
        <location evidence="2 9">Cytoplasm</location>
    </subcellularLocation>
</comment>
<dbReference type="InterPro" id="IPR044524">
    <property type="entry name" value="Isoase_HisA-like"/>
</dbReference>
<evidence type="ECO:0000256" key="8">
    <source>
        <dbReference type="ARBA" id="ARBA00023235"/>
    </source>
</evidence>
<evidence type="ECO:0000256" key="10">
    <source>
        <dbReference type="RuleBase" id="RU003657"/>
    </source>
</evidence>
<comment type="catalytic activity">
    <reaction evidence="1 9">
        <text>1-(5-phospho-beta-D-ribosyl)-5-[(5-phospho-beta-D-ribosylamino)methylideneamino]imidazole-4-carboxamide = 5-[(5-phospho-1-deoxy-D-ribulos-1-ylimino)methylamino]-1-(5-phospho-beta-D-ribosyl)imidazole-4-carboxamide</text>
        <dbReference type="Rhea" id="RHEA:15469"/>
        <dbReference type="ChEBI" id="CHEBI:58435"/>
        <dbReference type="ChEBI" id="CHEBI:58525"/>
        <dbReference type="EC" id="5.3.1.16"/>
    </reaction>
</comment>
<dbReference type="PANTHER" id="PTHR43090:SF2">
    <property type="entry name" value="1-(5-PHOSPHORIBOSYL)-5-[(5-PHOSPHORIBOSYLAMINO)METHYLIDENEAMINO] IMIDAZOLE-4-CARBOXAMIDE ISOMERASE"/>
    <property type="match status" value="1"/>
</dbReference>
<dbReference type="EC" id="5.3.1.16" evidence="9"/>
<comment type="pathway">
    <text evidence="3 9">Amino-acid biosynthesis; L-histidine biosynthesis; L-histidine from 5-phospho-alpha-D-ribose 1-diphosphate: step 4/9.</text>
</comment>
<comment type="caution">
    <text evidence="11">The sequence shown here is derived from an EMBL/GenBank/DDBJ whole genome shotgun (WGS) entry which is preliminary data.</text>
</comment>
<dbReference type="InterPro" id="IPR011060">
    <property type="entry name" value="RibuloseP-bd_barrel"/>
</dbReference>
<name>A0AAW9HSF4_9ACTO</name>
<evidence type="ECO:0000256" key="1">
    <source>
        <dbReference type="ARBA" id="ARBA00000901"/>
    </source>
</evidence>
<organism evidence="11 12">
    <name type="scientific">Actinotignum urinale</name>
    <dbReference type="NCBI Taxonomy" id="190146"/>
    <lineage>
        <taxon>Bacteria</taxon>
        <taxon>Bacillati</taxon>
        <taxon>Actinomycetota</taxon>
        <taxon>Actinomycetes</taxon>
        <taxon>Actinomycetales</taxon>
        <taxon>Actinomycetaceae</taxon>
        <taxon>Actinotignum</taxon>
    </lineage>
</organism>
<gene>
    <name evidence="9" type="primary">hisA</name>
    <name evidence="11" type="ORF">R6G80_02460</name>
</gene>
<accession>A0AAW9HSF4</accession>
<reference evidence="11" key="1">
    <citation type="submission" date="2023-10" db="EMBL/GenBank/DDBJ databases">
        <title>Whole Genome based description of the genera Actinobaculum and Actinotignum reveals a complex phylogenetic relationship within the species included in the genus Actinotignum.</title>
        <authorList>
            <person name="Jensen C.S."/>
            <person name="Dargis R."/>
            <person name="Kemp M."/>
            <person name="Christensen J.J."/>
        </authorList>
    </citation>
    <scope>NUCLEOTIDE SEQUENCE</scope>
    <source>
        <strain evidence="11">SLA_B511</strain>
    </source>
</reference>
<dbReference type="GO" id="GO:0003949">
    <property type="term" value="F:1-(5-phosphoribosyl)-5-[(5-phosphoribosylamino)methylideneamino]imidazole-4-carboxamide isomerase activity"/>
    <property type="evidence" value="ECO:0007669"/>
    <property type="project" value="UniProtKB-UniRule"/>
</dbReference>
<keyword evidence="6 9" id="KW-0028">Amino-acid biosynthesis</keyword>
<dbReference type="Gene3D" id="3.20.20.70">
    <property type="entry name" value="Aldolase class I"/>
    <property type="match status" value="1"/>
</dbReference>
<evidence type="ECO:0000256" key="7">
    <source>
        <dbReference type="ARBA" id="ARBA00023102"/>
    </source>
</evidence>
<evidence type="ECO:0000256" key="5">
    <source>
        <dbReference type="ARBA" id="ARBA00022490"/>
    </source>
</evidence>
<dbReference type="InterPro" id="IPR013785">
    <property type="entry name" value="Aldolase_TIM"/>
</dbReference>
<dbReference type="EMBL" id="JAWNGC010000002">
    <property type="protein sequence ID" value="MDY5154588.1"/>
    <property type="molecule type" value="Genomic_DNA"/>
</dbReference>
<comment type="similarity">
    <text evidence="4 9 10">Belongs to the HisA/HisF family.</text>
</comment>
<dbReference type="Proteomes" id="UP001281731">
    <property type="component" value="Unassembled WGS sequence"/>
</dbReference>
<evidence type="ECO:0000313" key="11">
    <source>
        <dbReference type="EMBL" id="MDY5154588.1"/>
    </source>
</evidence>
<evidence type="ECO:0000256" key="4">
    <source>
        <dbReference type="ARBA" id="ARBA00009667"/>
    </source>
</evidence>
<keyword evidence="7 9" id="KW-0368">Histidine biosynthesis</keyword>
<feature type="active site" description="Proton acceptor" evidence="9">
    <location>
        <position position="17"/>
    </location>
</feature>
<evidence type="ECO:0000256" key="6">
    <source>
        <dbReference type="ARBA" id="ARBA00022605"/>
    </source>
</evidence>
<protein>
    <recommendedName>
        <fullName evidence="9">1-(5-phosphoribosyl)-5-[(5-phosphoribosylamino)methylideneamino] imidazole-4-carboxamide isomerase</fullName>
        <ecNumber evidence="9">5.3.1.16</ecNumber>
    </recommendedName>
    <alternativeName>
        <fullName evidence="9">Phosphoribosylformimino-5-aminoimidazole carboxamide ribotide isomerase</fullName>
    </alternativeName>
</protein>
<sequence length="247" mass="25992">MDTTTTFPPLQLLPAVDVHQGKAVRLTRGAIDGGNFGQAADVVREFLDLGATWVHLVDLDAAFQRGYNTELLAQIVAEVDISVELSGGIRNFADVKRSVDAGARRVVLSAAALSDPHGIRKILDTYGPMIAVGIDINGDEIIARGSGEHVGNVWELLDSGLLEGAGHLVVTDTIRDGALAGAALDVLTRVSSQTDIPLTASGGIASLEDIRELRGLSPKVDSVIIGKAFYVGQINFVDALRVAGPQH</sequence>
<dbReference type="AlphaFoldDB" id="A0AAW9HSF4"/>
<dbReference type="HAMAP" id="MF_01014">
    <property type="entry name" value="HisA"/>
    <property type="match status" value="1"/>
</dbReference>
<dbReference type="InterPro" id="IPR023016">
    <property type="entry name" value="HisA/PriA"/>
</dbReference>
<evidence type="ECO:0000256" key="3">
    <source>
        <dbReference type="ARBA" id="ARBA00005133"/>
    </source>
</evidence>
<dbReference type="GO" id="GO:0000162">
    <property type="term" value="P:L-tryptophan biosynthetic process"/>
    <property type="evidence" value="ECO:0007669"/>
    <property type="project" value="TreeGrafter"/>
</dbReference>
<keyword evidence="5 9" id="KW-0963">Cytoplasm</keyword>
<evidence type="ECO:0000313" key="12">
    <source>
        <dbReference type="Proteomes" id="UP001281731"/>
    </source>
</evidence>
<dbReference type="PANTHER" id="PTHR43090">
    <property type="entry name" value="1-(5-PHOSPHORIBOSYL)-5-[(5-PHOSPHORIBOSYLAMINO)METHYLIDENEAMINO] IMIDAZOLE-4-CARBOXAMIDE ISOMERASE"/>
    <property type="match status" value="1"/>
</dbReference>